<evidence type="ECO:0000313" key="2">
    <source>
        <dbReference type="EMBL" id="OMH86010.1"/>
    </source>
</evidence>
<keyword evidence="1" id="KW-0560">Oxidoreductase</keyword>
<accession>A0A1R1PYI0</accession>
<organism evidence="2 3">
    <name type="scientific">Zancudomyces culisetae</name>
    <name type="common">Gut fungus</name>
    <name type="synonym">Smittium culisetae</name>
    <dbReference type="NCBI Taxonomy" id="1213189"/>
    <lineage>
        <taxon>Eukaryota</taxon>
        <taxon>Fungi</taxon>
        <taxon>Fungi incertae sedis</taxon>
        <taxon>Zoopagomycota</taxon>
        <taxon>Kickxellomycotina</taxon>
        <taxon>Harpellomycetes</taxon>
        <taxon>Harpellales</taxon>
        <taxon>Legeriomycetaceae</taxon>
        <taxon>Zancudomyces</taxon>
    </lineage>
</organism>
<dbReference type="PANTHER" id="PTHR43157">
    <property type="entry name" value="PHOSPHATIDYLINOSITOL-GLYCAN BIOSYNTHESIS CLASS F PROTEIN-RELATED"/>
    <property type="match status" value="1"/>
</dbReference>
<keyword evidence="3" id="KW-1185">Reference proteome</keyword>
<gene>
    <name evidence="2" type="ORF">AX774_g429</name>
</gene>
<dbReference type="PRINTS" id="PR00081">
    <property type="entry name" value="GDHRDH"/>
</dbReference>
<dbReference type="OrthoDB" id="191139at2759"/>
<sequence>MQLLEKATNRVKGVVYSLFVNAGIERHAGPILTLLEFSYTVLSKFNFGRNATQFKLNKYVSDFKANTKLSAQQNEKLVAVVTGANSGVGYETAKALGLAGYQVIMACRNHKLADKAIISLRGETGLDNFRFMELNLSSFDSIKKFVDSFKAEYSKLNLLVNNAGVMMCPYMTTEDGLEMQVGTNHVGHFMLTSGLLEEIKAAKRARIVVLASTAQFRSNYEKSLILDSSKYNKVTQYGLSKLANVMFTTELAKRLQGTGVTVNAVHPGIVNTNLARHLEITKSSVVQHILSLLLLTPAAGSLTSVKVALSPDLEGATGKYFEHEHEATCKVEGNNPALCVDLWGYTEELIAKFSK</sequence>
<reference evidence="3" key="1">
    <citation type="submission" date="2017-01" db="EMBL/GenBank/DDBJ databases">
        <authorList>
            <person name="Wang Y."/>
            <person name="White M."/>
            <person name="Kvist S."/>
            <person name="Moncalvo J.-M."/>
        </authorList>
    </citation>
    <scope>NUCLEOTIDE SEQUENCE [LARGE SCALE GENOMIC DNA]</scope>
    <source>
        <strain evidence="3">COL-18-3</strain>
    </source>
</reference>
<dbReference type="Gene3D" id="3.40.50.720">
    <property type="entry name" value="NAD(P)-binding Rossmann-like Domain"/>
    <property type="match status" value="1"/>
</dbReference>
<dbReference type="AlphaFoldDB" id="A0A1R1PYI0"/>
<dbReference type="GO" id="GO:0016491">
    <property type="term" value="F:oxidoreductase activity"/>
    <property type="evidence" value="ECO:0007669"/>
    <property type="project" value="UniProtKB-KW"/>
</dbReference>
<protein>
    <submittedName>
        <fullName evidence="2">Retinol dehydrogenase 14</fullName>
    </submittedName>
</protein>
<proteinExistence type="predicted"/>
<evidence type="ECO:0000256" key="1">
    <source>
        <dbReference type="ARBA" id="ARBA00023002"/>
    </source>
</evidence>
<dbReference type="Proteomes" id="UP000188320">
    <property type="component" value="Unassembled WGS sequence"/>
</dbReference>
<evidence type="ECO:0000313" key="3">
    <source>
        <dbReference type="Proteomes" id="UP000188320"/>
    </source>
</evidence>
<dbReference type="InterPro" id="IPR002347">
    <property type="entry name" value="SDR_fam"/>
</dbReference>
<dbReference type="SUPFAM" id="SSF51735">
    <property type="entry name" value="NAD(P)-binding Rossmann-fold domains"/>
    <property type="match status" value="1"/>
</dbReference>
<dbReference type="PANTHER" id="PTHR43157:SF31">
    <property type="entry name" value="PHOSPHATIDYLINOSITOL-GLYCAN BIOSYNTHESIS CLASS F PROTEIN"/>
    <property type="match status" value="1"/>
</dbReference>
<dbReference type="EMBL" id="LSSK01000024">
    <property type="protein sequence ID" value="OMH86010.1"/>
    <property type="molecule type" value="Genomic_DNA"/>
</dbReference>
<dbReference type="InterPro" id="IPR036291">
    <property type="entry name" value="NAD(P)-bd_dom_sf"/>
</dbReference>
<dbReference type="Pfam" id="PF00106">
    <property type="entry name" value="adh_short"/>
    <property type="match status" value="1"/>
</dbReference>
<name>A0A1R1PYI0_ZANCU</name>
<dbReference type="CDD" id="cd05327">
    <property type="entry name" value="retinol-DH_like_SDR_c_like"/>
    <property type="match status" value="1"/>
</dbReference>
<comment type="caution">
    <text evidence="2">The sequence shown here is derived from an EMBL/GenBank/DDBJ whole genome shotgun (WGS) entry which is preliminary data.</text>
</comment>